<evidence type="ECO:0000313" key="5">
    <source>
        <dbReference type="Proteomes" id="UP000652761"/>
    </source>
</evidence>
<keyword evidence="5" id="KW-1185">Reference proteome</keyword>
<feature type="repeat" description="PPR" evidence="3">
    <location>
        <begin position="102"/>
        <end position="127"/>
    </location>
</feature>
<dbReference type="EMBL" id="NMUH01000366">
    <property type="protein sequence ID" value="MQL77772.1"/>
    <property type="molecule type" value="Genomic_DNA"/>
</dbReference>
<dbReference type="AlphaFoldDB" id="A0A843TY89"/>
<feature type="repeat" description="PPR" evidence="3">
    <location>
        <begin position="54"/>
        <end position="88"/>
    </location>
</feature>
<reference evidence="4" key="1">
    <citation type="submission" date="2017-07" db="EMBL/GenBank/DDBJ databases">
        <title>Taro Niue Genome Assembly and Annotation.</title>
        <authorList>
            <person name="Atibalentja N."/>
            <person name="Keating K."/>
            <person name="Fields C.J."/>
        </authorList>
    </citation>
    <scope>NUCLEOTIDE SEQUENCE</scope>
    <source>
        <strain evidence="4">Niue_2</strain>
        <tissue evidence="4">Leaf</tissue>
    </source>
</reference>
<protein>
    <recommendedName>
        <fullName evidence="6">Pentatricopeptide repeat-containing protein</fullName>
    </recommendedName>
</protein>
<comment type="similarity">
    <text evidence="1">Belongs to the PPR family. P subfamily.</text>
</comment>
<comment type="caution">
    <text evidence="4">The sequence shown here is derived from an EMBL/GenBank/DDBJ whole genome shotgun (WGS) entry which is preliminary data.</text>
</comment>
<accession>A0A843TY89</accession>
<evidence type="ECO:0000313" key="4">
    <source>
        <dbReference type="EMBL" id="MQL77772.1"/>
    </source>
</evidence>
<dbReference type="PANTHER" id="PTHR46128:SF358">
    <property type="entry name" value="TETRATRICOPEPTIDE REPEAT (TPR)-LIKE SUPERFAMILY PROTEIN"/>
    <property type="match status" value="1"/>
</dbReference>
<evidence type="ECO:0000256" key="2">
    <source>
        <dbReference type="ARBA" id="ARBA00022737"/>
    </source>
</evidence>
<keyword evidence="2" id="KW-0677">Repeat</keyword>
<dbReference type="InterPro" id="IPR002885">
    <property type="entry name" value="PPR_rpt"/>
</dbReference>
<dbReference type="PROSITE" id="PS51375">
    <property type="entry name" value="PPR"/>
    <property type="match status" value="2"/>
</dbReference>
<organism evidence="4 5">
    <name type="scientific">Colocasia esculenta</name>
    <name type="common">Wild taro</name>
    <name type="synonym">Arum esculentum</name>
    <dbReference type="NCBI Taxonomy" id="4460"/>
    <lineage>
        <taxon>Eukaryota</taxon>
        <taxon>Viridiplantae</taxon>
        <taxon>Streptophyta</taxon>
        <taxon>Embryophyta</taxon>
        <taxon>Tracheophyta</taxon>
        <taxon>Spermatophyta</taxon>
        <taxon>Magnoliopsida</taxon>
        <taxon>Liliopsida</taxon>
        <taxon>Araceae</taxon>
        <taxon>Aroideae</taxon>
        <taxon>Colocasieae</taxon>
        <taxon>Colocasia</taxon>
    </lineage>
</organism>
<dbReference type="Gene3D" id="1.25.40.10">
    <property type="entry name" value="Tetratricopeptide repeat domain"/>
    <property type="match status" value="1"/>
</dbReference>
<dbReference type="InterPro" id="IPR050872">
    <property type="entry name" value="PPR_P_subfamily"/>
</dbReference>
<gene>
    <name evidence="4" type="ORF">Taro_010187</name>
</gene>
<dbReference type="Pfam" id="PF12854">
    <property type="entry name" value="PPR_1"/>
    <property type="match status" value="2"/>
</dbReference>
<dbReference type="InterPro" id="IPR011990">
    <property type="entry name" value="TPR-like_helical_dom_sf"/>
</dbReference>
<evidence type="ECO:0000256" key="1">
    <source>
        <dbReference type="ARBA" id="ARBA00007626"/>
    </source>
</evidence>
<dbReference type="OrthoDB" id="822380at2759"/>
<evidence type="ECO:0000256" key="3">
    <source>
        <dbReference type="PROSITE-ProRule" id="PRU00708"/>
    </source>
</evidence>
<proteinExistence type="inferred from homology"/>
<name>A0A843TY89_COLES</name>
<evidence type="ECO:0008006" key="6">
    <source>
        <dbReference type="Google" id="ProtNLM"/>
    </source>
</evidence>
<sequence length="127" mass="14617">MANVNSSIKLLCVQQIDLLDRKRLLLPFLHLYHISLRTSVNRWEEAIYTFNGQLWVTFNTLVDSLCKQGRVEEAHNLFELMTTKDDAVKVFEAMVVGGLQPDLQSYGILTDGYCKNERVDEAINLLR</sequence>
<dbReference type="NCBIfam" id="TIGR00756">
    <property type="entry name" value="PPR"/>
    <property type="match status" value="1"/>
</dbReference>
<dbReference type="Proteomes" id="UP000652761">
    <property type="component" value="Unassembled WGS sequence"/>
</dbReference>
<dbReference type="PANTHER" id="PTHR46128">
    <property type="entry name" value="MITOCHONDRIAL GROUP I INTRON SPLICING FACTOR CCM1"/>
    <property type="match status" value="1"/>
</dbReference>